<dbReference type="SUPFAM" id="SSF53067">
    <property type="entry name" value="Actin-like ATPase domain"/>
    <property type="match status" value="2"/>
</dbReference>
<evidence type="ECO:0000256" key="4">
    <source>
        <dbReference type="ARBA" id="ARBA00023306"/>
    </source>
</evidence>
<dbReference type="SMART" id="SM00842">
    <property type="entry name" value="FtsA"/>
    <property type="match status" value="1"/>
</dbReference>
<dbReference type="InterPro" id="IPR003494">
    <property type="entry name" value="SHS2_FtsA"/>
</dbReference>
<keyword evidence="3 5" id="KW-0472">Membrane</keyword>
<name>A0A538TEL1_UNCEI</name>
<keyword evidence="1 5" id="KW-1003">Cell membrane</keyword>
<organism evidence="8 9">
    <name type="scientific">Eiseniibacteriota bacterium</name>
    <dbReference type="NCBI Taxonomy" id="2212470"/>
    <lineage>
        <taxon>Bacteria</taxon>
        <taxon>Candidatus Eiseniibacteriota</taxon>
    </lineage>
</organism>
<dbReference type="Pfam" id="PF02491">
    <property type="entry name" value="SHS2_FTSA"/>
    <property type="match status" value="1"/>
</dbReference>
<dbReference type="Gene3D" id="3.30.1490.110">
    <property type="match status" value="1"/>
</dbReference>
<comment type="subunit">
    <text evidence="5">Self-interacts. Interacts with FtsZ.</text>
</comment>
<comment type="subcellular location">
    <subcellularLocation>
        <location evidence="5">Cell membrane</location>
        <topology evidence="5">Peripheral membrane protein</topology>
        <orientation evidence="5">Cytoplasmic side</orientation>
    </subcellularLocation>
    <text evidence="5">Localizes to the Z ring in an FtsZ-dependent manner. Targeted to the membrane through a conserved C-terminal amphipathic helix.</text>
</comment>
<dbReference type="NCBIfam" id="TIGR01174">
    <property type="entry name" value="ftsA"/>
    <property type="match status" value="1"/>
</dbReference>
<evidence type="ECO:0000313" key="8">
    <source>
        <dbReference type="EMBL" id="TMQ62085.1"/>
    </source>
</evidence>
<dbReference type="GO" id="GO:0043093">
    <property type="term" value="P:FtsZ-dependent cytokinesis"/>
    <property type="evidence" value="ECO:0007669"/>
    <property type="project" value="UniProtKB-UniRule"/>
</dbReference>
<dbReference type="PANTHER" id="PTHR32432:SF4">
    <property type="entry name" value="CELL DIVISION PROTEIN FTSA"/>
    <property type="match status" value="1"/>
</dbReference>
<feature type="domain" description="SHS2" evidence="7">
    <location>
        <begin position="7"/>
        <end position="196"/>
    </location>
</feature>
<dbReference type="EMBL" id="VBOX01000086">
    <property type="protein sequence ID" value="TMQ62085.1"/>
    <property type="molecule type" value="Genomic_DNA"/>
</dbReference>
<gene>
    <name evidence="5 8" type="primary">ftsA</name>
    <name evidence="8" type="ORF">E6K77_08515</name>
</gene>
<dbReference type="PIRSF" id="PIRSF003101">
    <property type="entry name" value="FtsA"/>
    <property type="match status" value="1"/>
</dbReference>
<dbReference type="GO" id="GO:0009898">
    <property type="term" value="C:cytoplasmic side of plasma membrane"/>
    <property type="evidence" value="ECO:0007669"/>
    <property type="project" value="UniProtKB-UniRule"/>
</dbReference>
<keyword evidence="4 5" id="KW-0131">Cell cycle</keyword>
<evidence type="ECO:0000259" key="7">
    <source>
        <dbReference type="SMART" id="SM00842"/>
    </source>
</evidence>
<protein>
    <recommendedName>
        <fullName evidence="5 6">Cell division protein FtsA</fullName>
    </recommendedName>
</protein>
<evidence type="ECO:0000313" key="9">
    <source>
        <dbReference type="Proteomes" id="UP000317366"/>
    </source>
</evidence>
<dbReference type="HAMAP" id="MF_02033">
    <property type="entry name" value="FtsA"/>
    <property type="match status" value="1"/>
</dbReference>
<comment type="similarity">
    <text evidence="5 6">Belongs to the FtsA/MreB family.</text>
</comment>
<dbReference type="Proteomes" id="UP000317366">
    <property type="component" value="Unassembled WGS sequence"/>
</dbReference>
<dbReference type="AlphaFoldDB" id="A0A538TEL1"/>
<dbReference type="GO" id="GO:0032153">
    <property type="term" value="C:cell division site"/>
    <property type="evidence" value="ECO:0007669"/>
    <property type="project" value="UniProtKB-UniRule"/>
</dbReference>
<dbReference type="InterPro" id="IPR020823">
    <property type="entry name" value="Cell_div_FtsA"/>
</dbReference>
<dbReference type="InterPro" id="IPR050696">
    <property type="entry name" value="FtsA/MreB"/>
</dbReference>
<evidence type="ECO:0000256" key="3">
    <source>
        <dbReference type="ARBA" id="ARBA00023136"/>
    </source>
</evidence>
<comment type="caution">
    <text evidence="8">The sequence shown here is derived from an EMBL/GenBank/DDBJ whole genome shotgun (WGS) entry which is preliminary data.</text>
</comment>
<sequence length="409" mass="43674">MAEARIYAGLDIGTTKITAIVAEPEEDGEGIRVIGVGTAPSDGLKRGVVVNLEKTTRSIQYAVQEAERMSGRTIRGVFAGIAGDHIRGINSRGVIAVSRKDAEIRPHDLERVIEAAKAVAIPADREILHVLPQEFIVDDQDGIRDPVGMSGVRLEAEVHIITGAASACRNVIRAAERAGLEVEELVLEPLASADAVLTQDERDLGVALLDIGGGTTDVAIFYEGSVRHTAVIGLGGSNVTNDLAIGLRTPVERAEQLKLQSGCALTSMVRPQEVVQVPSVGGRSDREVSRHMLAMMIEPRIEEIFELSKKEIRTNHIADLLGAGVVLTGGASSLMGMPELAEQVFDLPVRRGFPMGITGLTEAVCDPRFATGVGLAIHAHLTGARPHTAERGVLSRISFGLKRWIEELV</sequence>
<reference evidence="8 9" key="1">
    <citation type="journal article" date="2019" name="Nat. Microbiol.">
        <title>Mediterranean grassland soil C-N compound turnover is dependent on rainfall and depth, and is mediated by genomically divergent microorganisms.</title>
        <authorList>
            <person name="Diamond S."/>
            <person name="Andeer P.F."/>
            <person name="Li Z."/>
            <person name="Crits-Christoph A."/>
            <person name="Burstein D."/>
            <person name="Anantharaman K."/>
            <person name="Lane K.R."/>
            <person name="Thomas B.C."/>
            <person name="Pan C."/>
            <person name="Northen T.R."/>
            <person name="Banfield J.F."/>
        </authorList>
    </citation>
    <scope>NUCLEOTIDE SEQUENCE [LARGE SCALE GENOMIC DNA]</scope>
    <source>
        <strain evidence="8">WS_7</strain>
    </source>
</reference>
<comment type="function">
    <text evidence="5 6">Cell division protein that is involved in the assembly of the Z ring. May serve as a membrane anchor for the Z ring.</text>
</comment>
<dbReference type="Pfam" id="PF14450">
    <property type="entry name" value="FtsA"/>
    <property type="match status" value="2"/>
</dbReference>
<keyword evidence="2 5" id="KW-0132">Cell division</keyword>
<evidence type="ECO:0000256" key="6">
    <source>
        <dbReference type="PIRNR" id="PIRNR003101"/>
    </source>
</evidence>
<dbReference type="Gene3D" id="3.30.420.40">
    <property type="match status" value="2"/>
</dbReference>
<dbReference type="PANTHER" id="PTHR32432">
    <property type="entry name" value="CELL DIVISION PROTEIN FTSA-RELATED"/>
    <property type="match status" value="1"/>
</dbReference>
<evidence type="ECO:0000256" key="2">
    <source>
        <dbReference type="ARBA" id="ARBA00022618"/>
    </source>
</evidence>
<dbReference type="InterPro" id="IPR043129">
    <property type="entry name" value="ATPase_NBD"/>
</dbReference>
<evidence type="ECO:0000256" key="1">
    <source>
        <dbReference type="ARBA" id="ARBA00022475"/>
    </source>
</evidence>
<dbReference type="FunFam" id="3.30.1490.110:FF:000001">
    <property type="entry name" value="Cell division protein FtsA"/>
    <property type="match status" value="1"/>
</dbReference>
<accession>A0A538TEL1</accession>
<proteinExistence type="inferred from homology"/>
<dbReference type="CDD" id="cd24048">
    <property type="entry name" value="ASKHA_NBD_FtsA"/>
    <property type="match status" value="1"/>
</dbReference>
<evidence type="ECO:0000256" key="5">
    <source>
        <dbReference type="HAMAP-Rule" id="MF_02033"/>
    </source>
</evidence>